<name>A0ACA9RD92_9GLOM</name>
<reference evidence="1" key="1">
    <citation type="submission" date="2021-06" db="EMBL/GenBank/DDBJ databases">
        <authorList>
            <person name="Kallberg Y."/>
            <person name="Tangrot J."/>
            <person name="Rosling A."/>
        </authorList>
    </citation>
    <scope>NUCLEOTIDE SEQUENCE</scope>
    <source>
        <strain evidence="1">MA461A</strain>
    </source>
</reference>
<organism evidence="1 2">
    <name type="scientific">Racocetra persica</name>
    <dbReference type="NCBI Taxonomy" id="160502"/>
    <lineage>
        <taxon>Eukaryota</taxon>
        <taxon>Fungi</taxon>
        <taxon>Fungi incertae sedis</taxon>
        <taxon>Mucoromycota</taxon>
        <taxon>Glomeromycotina</taxon>
        <taxon>Glomeromycetes</taxon>
        <taxon>Diversisporales</taxon>
        <taxon>Gigasporaceae</taxon>
        <taxon>Racocetra</taxon>
    </lineage>
</organism>
<dbReference type="EMBL" id="CAJVQC010050291">
    <property type="protein sequence ID" value="CAG8788812.1"/>
    <property type="molecule type" value="Genomic_DNA"/>
</dbReference>
<evidence type="ECO:0000313" key="2">
    <source>
        <dbReference type="Proteomes" id="UP000789920"/>
    </source>
</evidence>
<gene>
    <name evidence="1" type="ORF">RPERSI_LOCUS18776</name>
</gene>
<dbReference type="Proteomes" id="UP000789920">
    <property type="component" value="Unassembled WGS sequence"/>
</dbReference>
<comment type="caution">
    <text evidence="1">The sequence shown here is derived from an EMBL/GenBank/DDBJ whole genome shotgun (WGS) entry which is preliminary data.</text>
</comment>
<accession>A0ACA9RD92</accession>
<keyword evidence="2" id="KW-1185">Reference proteome</keyword>
<proteinExistence type="predicted"/>
<sequence length="284" mass="32757">NIWISHCIKRYVHLGFDVTTSEDIEKAIRNLSRTSTTHIQPNRKNRKKSNIKTILEISNYSEWTWPVERPHAGFICSRPLPGFGKPNYISSTQIYKLLKSDIEQSQPEYSDHTVPQETWMMPICHLSTSNSDLWDLRRWTTAKLHEELENLNIPVDKSMLRSELVKILKTNLCLETLDNLENNISNIENTTESTDLMDVDKSPDIILFSLPLGWTLKHNQKYGKKGGKRLSKNVVEALKRFFMLGQANSSDRYTASNMYNSLLELVESGEINEEDIPTQSTIEN</sequence>
<evidence type="ECO:0000313" key="1">
    <source>
        <dbReference type="EMBL" id="CAG8788812.1"/>
    </source>
</evidence>
<protein>
    <submittedName>
        <fullName evidence="1">30902_t:CDS:1</fullName>
    </submittedName>
</protein>
<feature type="non-terminal residue" evidence="1">
    <location>
        <position position="1"/>
    </location>
</feature>